<dbReference type="InterPro" id="IPR020915">
    <property type="entry name" value="UPF0311"/>
</dbReference>
<dbReference type="Pfam" id="PF11578">
    <property type="entry name" value="DUF3237"/>
    <property type="match status" value="1"/>
</dbReference>
<proteinExistence type="inferred from homology"/>
<dbReference type="EMBL" id="JACVDC010000004">
    <property type="protein sequence ID" value="MBC9794893.1"/>
    <property type="molecule type" value="Genomic_DNA"/>
</dbReference>
<dbReference type="HAMAP" id="MF_00775">
    <property type="entry name" value="UPF0311"/>
    <property type="match status" value="1"/>
</dbReference>
<reference evidence="3 4" key="1">
    <citation type="submission" date="2020-09" db="EMBL/GenBank/DDBJ databases">
        <title>Sinomicrobium weinanense sp. nov., a halophilic bacteria isolated from saline-alkali soil.</title>
        <authorList>
            <person name="Wu P."/>
            <person name="Ren H."/>
            <person name="Mei Y."/>
            <person name="Liang Y."/>
            <person name="Chen Z."/>
        </authorList>
    </citation>
    <scope>NUCLEOTIDE SEQUENCE [LARGE SCALE GENOMIC DNA]</scope>
    <source>
        <strain evidence="3 4">FJxs</strain>
    </source>
</reference>
<accession>A0A926JP50</accession>
<keyword evidence="4" id="KW-1185">Reference proteome</keyword>
<sequence length="161" mass="17937">MKTRRITSLIAIAIVLLTANTANAQKLESEFLFKLNLTLDPSIDIGKVPIGERIIHPITGGTFEGPKLKGKVRASGADWMVRLDSTTTKLDVRLLLETEDGQLIYNTYSGILYNNPNGTTYWRTTPVFETSSKKYEWLNYLITVGVGNFSNGVSYDVFAIK</sequence>
<evidence type="ECO:0000313" key="4">
    <source>
        <dbReference type="Proteomes" id="UP000653730"/>
    </source>
</evidence>
<name>A0A926JP50_9FLAO</name>
<gene>
    <name evidence="3" type="ORF">IBL28_02855</name>
</gene>
<organism evidence="3 4">
    <name type="scientific">Sinomicrobium weinanense</name>
    <dbReference type="NCBI Taxonomy" id="2842200"/>
    <lineage>
        <taxon>Bacteria</taxon>
        <taxon>Pseudomonadati</taxon>
        <taxon>Bacteroidota</taxon>
        <taxon>Flavobacteriia</taxon>
        <taxon>Flavobacteriales</taxon>
        <taxon>Flavobacteriaceae</taxon>
        <taxon>Sinomicrobium</taxon>
    </lineage>
</organism>
<evidence type="ECO:0000313" key="3">
    <source>
        <dbReference type="EMBL" id="MBC9794893.1"/>
    </source>
</evidence>
<dbReference type="PANTHER" id="PTHR37315">
    <property type="entry name" value="UPF0311 PROTEIN BLR7842"/>
    <property type="match status" value="1"/>
</dbReference>
<dbReference type="AlphaFoldDB" id="A0A926JP50"/>
<protein>
    <recommendedName>
        <fullName evidence="1">UPF0311 protein IBL28_02855</fullName>
    </recommendedName>
</protein>
<comment type="caution">
    <text evidence="3">The sequence shown here is derived from an EMBL/GenBank/DDBJ whole genome shotgun (WGS) entry which is preliminary data.</text>
</comment>
<feature type="chain" id="PRO_5038126168" description="UPF0311 protein IBL28_02855" evidence="2">
    <location>
        <begin position="25"/>
        <end position="161"/>
    </location>
</feature>
<dbReference type="RefSeq" id="WP_187964047.1">
    <property type="nucleotide sequence ID" value="NZ_JACVDC010000004.1"/>
</dbReference>
<dbReference type="Gene3D" id="2.40.160.20">
    <property type="match status" value="1"/>
</dbReference>
<evidence type="ECO:0000256" key="1">
    <source>
        <dbReference type="HAMAP-Rule" id="MF_00775"/>
    </source>
</evidence>
<dbReference type="Proteomes" id="UP000653730">
    <property type="component" value="Unassembled WGS sequence"/>
</dbReference>
<evidence type="ECO:0000256" key="2">
    <source>
        <dbReference type="SAM" id="SignalP"/>
    </source>
</evidence>
<keyword evidence="2" id="KW-0732">Signal</keyword>
<dbReference type="PANTHER" id="PTHR37315:SF1">
    <property type="entry name" value="UPF0311 PROTEIN BLR7842"/>
    <property type="match status" value="1"/>
</dbReference>
<feature type="signal peptide" evidence="2">
    <location>
        <begin position="1"/>
        <end position="24"/>
    </location>
</feature>
<comment type="similarity">
    <text evidence="1">Belongs to the UPF0311 family.</text>
</comment>